<reference evidence="2" key="1">
    <citation type="submission" date="2016-10" db="EMBL/GenBank/DDBJ databases">
        <authorList>
            <person name="Varghese N."/>
            <person name="Submissions S."/>
        </authorList>
    </citation>
    <scope>NUCLEOTIDE SEQUENCE [LARGE SCALE GENOMIC DNA]</scope>
    <source>
        <strain evidence="2">DSM 20406</strain>
    </source>
</reference>
<dbReference type="AlphaFoldDB" id="A0A1H6SIX2"/>
<organism evidence="1 2">
    <name type="scientific">Sharpea azabuensis</name>
    <dbReference type="NCBI Taxonomy" id="322505"/>
    <lineage>
        <taxon>Bacteria</taxon>
        <taxon>Bacillati</taxon>
        <taxon>Bacillota</taxon>
        <taxon>Erysipelotrichia</taxon>
        <taxon>Erysipelotrichales</taxon>
        <taxon>Coprobacillaceae</taxon>
        <taxon>Sharpea</taxon>
    </lineage>
</organism>
<gene>
    <name evidence="1" type="ORF">SAMN04487834_10157</name>
</gene>
<dbReference type="EMBL" id="FNYK01000015">
    <property type="protein sequence ID" value="SEI65844.1"/>
    <property type="molecule type" value="Genomic_DNA"/>
</dbReference>
<dbReference type="Proteomes" id="UP000183028">
    <property type="component" value="Unassembled WGS sequence"/>
</dbReference>
<name>A0A1H6SIX2_9FIRM</name>
<evidence type="ECO:0000313" key="2">
    <source>
        <dbReference type="Proteomes" id="UP000183028"/>
    </source>
</evidence>
<proteinExistence type="predicted"/>
<dbReference type="RefSeq" id="WP_074731709.1">
    <property type="nucleotide sequence ID" value="NZ_FNYK01000015.1"/>
</dbReference>
<keyword evidence="2" id="KW-1185">Reference proteome</keyword>
<evidence type="ECO:0000313" key="1">
    <source>
        <dbReference type="EMBL" id="SEI65844.1"/>
    </source>
</evidence>
<sequence length="361" mass="42866">MEEKTITEWLDSTASEGTYVEYSTIGREELMAFLEERKVHSVFSNYEELIEKQVAYKDDHLANYRKKRATGKTYKNIYAHRLTVMLPTVLPRGIAYADLIRSFLYRFDIKIRERNLLWVFSLSNSLTKCTADIILFSRPFRESADEYERYEHDYWWNPETETRGHAYSEGNIRLRKRGEIKLDKDGNPIKKKHRDVSSTECRIFKYAGVSGFKKLFSYAREVLRETLKNMIADQYAGNCHYFKLVRFKKGQKKSTLYKKILRNDIIRDMNRRLAALFDRFSKGGLDEDEYLSVELRRTIQKIRSRLYDKQASIDGVTLSLGYNIQWNTYKANMESLRQCLDGYLNELDARCDVVVREWYEL</sequence>
<accession>A0A1H6SIX2</accession>
<protein>
    <submittedName>
        <fullName evidence="1">Uncharacterized protein</fullName>
    </submittedName>
</protein>